<gene>
    <name evidence="1" type="ORF">CIB84_002555</name>
</gene>
<protein>
    <submittedName>
        <fullName evidence="1">Uncharacterized protein</fullName>
    </submittedName>
</protein>
<reference evidence="1 2" key="1">
    <citation type="submission" date="2018-01" db="EMBL/GenBank/DDBJ databases">
        <title>Comparison of the Chinese Bamboo Partridge and Red Junglefowl genome sequences highlights the importance of demography in genome evolution.</title>
        <authorList>
            <person name="Tiley G.P."/>
            <person name="Kimball R.T."/>
            <person name="Braun E.L."/>
            <person name="Burleigh J.G."/>
        </authorList>
    </citation>
    <scope>NUCLEOTIDE SEQUENCE [LARGE SCALE GENOMIC DNA]</scope>
    <source>
        <strain evidence="1">RTK389</strain>
        <tissue evidence="1">Blood</tissue>
    </source>
</reference>
<dbReference type="OrthoDB" id="9114331at2759"/>
<accession>A0A2P4TBF1</accession>
<proteinExistence type="predicted"/>
<sequence length="134" mass="15877">MFHVELGDMEEALTRKYCLCMELECRCMREQLLEDMLCFLHHAQEELREKQESSFLDTFCTGSYLHVGKSTCWLQNQVKAAWKHLLWSCDCHLELLPSCHLYKIKLTTPSMNTFTTEMTPEMQLDEWDTFLSIV</sequence>
<evidence type="ECO:0000313" key="1">
    <source>
        <dbReference type="EMBL" id="POI33693.1"/>
    </source>
</evidence>
<dbReference type="EMBL" id="PPHD01003056">
    <property type="protein sequence ID" value="POI33693.1"/>
    <property type="molecule type" value="Genomic_DNA"/>
</dbReference>
<keyword evidence="2" id="KW-1185">Reference proteome</keyword>
<evidence type="ECO:0000313" key="2">
    <source>
        <dbReference type="Proteomes" id="UP000237246"/>
    </source>
</evidence>
<dbReference type="AlphaFoldDB" id="A0A2P4TBF1"/>
<comment type="caution">
    <text evidence="1">The sequence shown here is derived from an EMBL/GenBank/DDBJ whole genome shotgun (WGS) entry which is preliminary data.</text>
</comment>
<name>A0A2P4TBF1_BAMTH</name>
<dbReference type="Proteomes" id="UP000237246">
    <property type="component" value="Unassembled WGS sequence"/>
</dbReference>
<organism evidence="1 2">
    <name type="scientific">Bambusicola thoracicus</name>
    <name type="common">Chinese bamboo-partridge</name>
    <name type="synonym">Perdix thoracica</name>
    <dbReference type="NCBI Taxonomy" id="9083"/>
    <lineage>
        <taxon>Eukaryota</taxon>
        <taxon>Metazoa</taxon>
        <taxon>Chordata</taxon>
        <taxon>Craniata</taxon>
        <taxon>Vertebrata</taxon>
        <taxon>Euteleostomi</taxon>
        <taxon>Archelosauria</taxon>
        <taxon>Archosauria</taxon>
        <taxon>Dinosauria</taxon>
        <taxon>Saurischia</taxon>
        <taxon>Theropoda</taxon>
        <taxon>Coelurosauria</taxon>
        <taxon>Aves</taxon>
        <taxon>Neognathae</taxon>
        <taxon>Galloanserae</taxon>
        <taxon>Galliformes</taxon>
        <taxon>Phasianidae</taxon>
        <taxon>Perdicinae</taxon>
        <taxon>Bambusicola</taxon>
    </lineage>
</organism>